<dbReference type="EMBL" id="RJKM01000001">
    <property type="protein sequence ID" value="ROP38441.1"/>
    <property type="molecule type" value="Genomic_DNA"/>
</dbReference>
<reference evidence="2 3" key="1">
    <citation type="submission" date="2018-11" db="EMBL/GenBank/DDBJ databases">
        <title>Sequencing the genomes of 1000 actinobacteria strains.</title>
        <authorList>
            <person name="Klenk H.-P."/>
        </authorList>
    </citation>
    <scope>NUCLEOTIDE SEQUENCE [LARGE SCALE GENOMIC DNA]</scope>
    <source>
        <strain evidence="2 3">DSM 44231</strain>
    </source>
</reference>
<evidence type="ECO:0000256" key="1">
    <source>
        <dbReference type="SAM" id="MobiDB-lite"/>
    </source>
</evidence>
<accession>A0A3N1H7M7</accession>
<gene>
    <name evidence="2" type="ORF">EDD40_3795</name>
</gene>
<name>A0A3N1H7M7_9PSEU</name>
<feature type="compositionally biased region" description="Basic and acidic residues" evidence="1">
    <location>
        <begin position="36"/>
        <end position="57"/>
    </location>
</feature>
<dbReference type="AlphaFoldDB" id="A0A3N1H7M7"/>
<feature type="region of interest" description="Disordered" evidence="1">
    <location>
        <begin position="36"/>
        <end position="73"/>
    </location>
</feature>
<evidence type="ECO:0000313" key="3">
    <source>
        <dbReference type="Proteomes" id="UP000268727"/>
    </source>
</evidence>
<sequence>MSGARRVGKVKVKKKCCRSTPRCKSCPVVVLLKAREKAAKKAAKQERKARKEREQGKKAGKKSGKKGDLKPAA</sequence>
<dbReference type="RefSeq" id="WP_123744084.1">
    <property type="nucleotide sequence ID" value="NZ_RJKM01000001.1"/>
</dbReference>
<evidence type="ECO:0000313" key="2">
    <source>
        <dbReference type="EMBL" id="ROP38441.1"/>
    </source>
</evidence>
<comment type="caution">
    <text evidence="2">The sequence shown here is derived from an EMBL/GenBank/DDBJ whole genome shotgun (WGS) entry which is preliminary data.</text>
</comment>
<proteinExistence type="predicted"/>
<keyword evidence="3" id="KW-1185">Reference proteome</keyword>
<organism evidence="2 3">
    <name type="scientific">Saccharothrix texasensis</name>
    <dbReference type="NCBI Taxonomy" id="103734"/>
    <lineage>
        <taxon>Bacteria</taxon>
        <taxon>Bacillati</taxon>
        <taxon>Actinomycetota</taxon>
        <taxon>Actinomycetes</taxon>
        <taxon>Pseudonocardiales</taxon>
        <taxon>Pseudonocardiaceae</taxon>
        <taxon>Saccharothrix</taxon>
    </lineage>
</organism>
<dbReference type="Proteomes" id="UP000268727">
    <property type="component" value="Unassembled WGS sequence"/>
</dbReference>
<protein>
    <submittedName>
        <fullName evidence="2">Uncharacterized protein</fullName>
    </submittedName>
</protein>